<dbReference type="RefSeq" id="WP_184101898.1">
    <property type="nucleotide sequence ID" value="NZ_JACHHN010000006.1"/>
</dbReference>
<dbReference type="NCBIfam" id="NF001124">
    <property type="entry name" value="PRK00139.1-2"/>
    <property type="match status" value="1"/>
</dbReference>
<dbReference type="GO" id="GO:0005737">
    <property type="term" value="C:cytoplasm"/>
    <property type="evidence" value="ECO:0007669"/>
    <property type="project" value="UniProtKB-SubCell"/>
</dbReference>
<keyword evidence="7" id="KW-0963">Cytoplasm</keyword>
<dbReference type="InterPro" id="IPR035911">
    <property type="entry name" value="MurE/MurF_N"/>
</dbReference>
<evidence type="ECO:0000259" key="11">
    <source>
        <dbReference type="Pfam" id="PF08245"/>
    </source>
</evidence>
<feature type="binding site" evidence="7">
    <location>
        <position position="187"/>
    </location>
    <ligand>
        <name>UDP-N-acetyl-alpha-D-muramoyl-L-alanyl-D-glutamate</name>
        <dbReference type="ChEBI" id="CHEBI:83900"/>
    </ligand>
</feature>
<dbReference type="GO" id="GO:0009252">
    <property type="term" value="P:peptidoglycan biosynthetic process"/>
    <property type="evidence" value="ECO:0007669"/>
    <property type="project" value="UniProtKB-UniRule"/>
</dbReference>
<feature type="domain" description="Mur ligase C-terminal" evidence="10">
    <location>
        <begin position="331"/>
        <end position="464"/>
    </location>
</feature>
<evidence type="ECO:0000313" key="12">
    <source>
        <dbReference type="EMBL" id="MBB5192207.1"/>
    </source>
</evidence>
<dbReference type="EMBL" id="JACHHN010000006">
    <property type="protein sequence ID" value="MBB5192207.1"/>
    <property type="molecule type" value="Genomic_DNA"/>
</dbReference>
<keyword evidence="4 7" id="KW-0573">Peptidoglycan synthesis</keyword>
<evidence type="ECO:0000256" key="8">
    <source>
        <dbReference type="RuleBase" id="RU004135"/>
    </source>
</evidence>
<dbReference type="PANTHER" id="PTHR23135">
    <property type="entry name" value="MUR LIGASE FAMILY MEMBER"/>
    <property type="match status" value="1"/>
</dbReference>
<comment type="cofactor">
    <cofactor evidence="7">
        <name>Mg(2+)</name>
        <dbReference type="ChEBI" id="CHEBI:18420"/>
    </cofactor>
</comment>
<evidence type="ECO:0000256" key="4">
    <source>
        <dbReference type="ARBA" id="ARBA00022984"/>
    </source>
</evidence>
<feature type="binding site" evidence="7">
    <location>
        <position position="181"/>
    </location>
    <ligand>
        <name>UDP-N-acetyl-alpha-D-muramoyl-L-alanyl-D-glutamate</name>
        <dbReference type="ChEBI" id="CHEBI:83900"/>
    </ligand>
</feature>
<dbReference type="GO" id="GO:0008360">
    <property type="term" value="P:regulation of cell shape"/>
    <property type="evidence" value="ECO:0007669"/>
    <property type="project" value="UniProtKB-KW"/>
</dbReference>
<feature type="binding site" evidence="7">
    <location>
        <begin position="406"/>
        <end position="409"/>
    </location>
    <ligand>
        <name>meso-2,6-diaminopimelate</name>
        <dbReference type="ChEBI" id="CHEBI:57791"/>
    </ligand>
</feature>
<protein>
    <recommendedName>
        <fullName evidence="7">UDP-N-acetylmuramoyl-L-alanyl-D-glutamate--2,6-diaminopimelate ligase</fullName>
        <ecNumber evidence="7">6.3.2.13</ecNumber>
    </recommendedName>
    <alternativeName>
        <fullName evidence="7">Meso-A2pm-adding enzyme</fullName>
    </alternativeName>
    <alternativeName>
        <fullName evidence="7">Meso-diaminopimelate-adding enzyme</fullName>
    </alternativeName>
    <alternativeName>
        <fullName evidence="7">UDP-MurNAc-L-Ala-D-Glu:meso-diaminopimelate ligase</fullName>
    </alternativeName>
    <alternativeName>
        <fullName evidence="7">UDP-MurNAc-tripeptide synthetase</fullName>
    </alternativeName>
    <alternativeName>
        <fullName evidence="7">UDP-N-acetylmuramyl-tripeptide synthetase</fullName>
    </alternativeName>
</protein>
<dbReference type="EC" id="6.3.2.13" evidence="7"/>
<dbReference type="InterPro" id="IPR036615">
    <property type="entry name" value="Mur_ligase_C_dom_sf"/>
</dbReference>
<gene>
    <name evidence="7" type="primary">murE</name>
    <name evidence="12" type="ORF">HNQ50_002948</name>
</gene>
<keyword evidence="7" id="KW-0547">Nucleotide-binding</keyword>
<keyword evidence="7" id="KW-0067">ATP-binding</keyword>
<evidence type="ECO:0000313" key="13">
    <source>
        <dbReference type="Proteomes" id="UP000543030"/>
    </source>
</evidence>
<evidence type="ECO:0000259" key="10">
    <source>
        <dbReference type="Pfam" id="PF02875"/>
    </source>
</evidence>
<dbReference type="Gene3D" id="3.40.1190.10">
    <property type="entry name" value="Mur-like, catalytic domain"/>
    <property type="match status" value="1"/>
</dbReference>
<comment type="caution">
    <text evidence="12">The sequence shown here is derived from an EMBL/GenBank/DDBJ whole genome shotgun (WGS) entry which is preliminary data.</text>
</comment>
<dbReference type="SUPFAM" id="SSF53244">
    <property type="entry name" value="MurD-like peptide ligases, peptide-binding domain"/>
    <property type="match status" value="1"/>
</dbReference>
<feature type="binding site" evidence="7">
    <location>
        <position position="189"/>
    </location>
    <ligand>
        <name>UDP-N-acetyl-alpha-D-muramoyl-L-alanyl-D-glutamate</name>
        <dbReference type="ChEBI" id="CHEBI:83900"/>
    </ligand>
</feature>
<feature type="binding site" evidence="7">
    <location>
        <position position="382"/>
    </location>
    <ligand>
        <name>meso-2,6-diaminopimelate</name>
        <dbReference type="ChEBI" id="CHEBI:57791"/>
    </ligand>
</feature>
<keyword evidence="7 12" id="KW-0436">Ligase</keyword>
<comment type="function">
    <text evidence="7">Catalyzes the addition of meso-diaminopimelic acid to the nucleotide precursor UDP-N-acetylmuramoyl-L-alanyl-D-glutamate (UMAG) in the biosynthesis of bacterial cell-wall peptidoglycan.</text>
</comment>
<dbReference type="GO" id="GO:0000287">
    <property type="term" value="F:magnesium ion binding"/>
    <property type="evidence" value="ECO:0007669"/>
    <property type="project" value="UniProtKB-UniRule"/>
</dbReference>
<evidence type="ECO:0000256" key="7">
    <source>
        <dbReference type="HAMAP-Rule" id="MF_00208"/>
    </source>
</evidence>
<reference evidence="12 13" key="1">
    <citation type="submission" date="2020-08" db="EMBL/GenBank/DDBJ databases">
        <title>Genomic Encyclopedia of Type Strains, Phase IV (KMG-IV): sequencing the most valuable type-strain genomes for metagenomic binning, comparative biology and taxonomic classification.</title>
        <authorList>
            <person name="Goeker M."/>
        </authorList>
    </citation>
    <scope>NUCLEOTIDE SEQUENCE [LARGE SCALE GENOMIC DNA]</scope>
    <source>
        <strain evidence="12 13">DSM 18233</strain>
    </source>
</reference>
<dbReference type="InterPro" id="IPR013221">
    <property type="entry name" value="Mur_ligase_cen"/>
</dbReference>
<dbReference type="InterPro" id="IPR036565">
    <property type="entry name" value="Mur-like_cat_sf"/>
</dbReference>
<organism evidence="12 13">
    <name type="scientific">Silvimonas terrae</name>
    <dbReference type="NCBI Taxonomy" id="300266"/>
    <lineage>
        <taxon>Bacteria</taxon>
        <taxon>Pseudomonadati</taxon>
        <taxon>Pseudomonadota</taxon>
        <taxon>Betaproteobacteria</taxon>
        <taxon>Neisseriales</taxon>
        <taxon>Chitinibacteraceae</taxon>
        <taxon>Silvimonas</taxon>
    </lineage>
</organism>
<comment type="PTM">
    <text evidence="7">Carboxylation is probably crucial for Mg(2+) binding and, consequently, for the gamma-phosphate positioning of ATP.</text>
</comment>
<dbReference type="HAMAP" id="MF_00208">
    <property type="entry name" value="MurE"/>
    <property type="match status" value="1"/>
</dbReference>
<dbReference type="GO" id="GO:0005524">
    <property type="term" value="F:ATP binding"/>
    <property type="evidence" value="ECO:0007669"/>
    <property type="project" value="UniProtKB-UniRule"/>
</dbReference>
<evidence type="ECO:0000256" key="2">
    <source>
        <dbReference type="ARBA" id="ARBA00022618"/>
    </source>
</evidence>
<evidence type="ECO:0000259" key="9">
    <source>
        <dbReference type="Pfam" id="PF01225"/>
    </source>
</evidence>
<comment type="caution">
    <text evidence="7">Lacks conserved residue(s) required for the propagation of feature annotation.</text>
</comment>
<dbReference type="GO" id="GO:0008765">
    <property type="term" value="F:UDP-N-acetylmuramoylalanyl-D-glutamate-2,6-diaminopimelate ligase activity"/>
    <property type="evidence" value="ECO:0007669"/>
    <property type="project" value="UniProtKB-UniRule"/>
</dbReference>
<keyword evidence="6 7" id="KW-0961">Cell wall biogenesis/degradation</keyword>
<dbReference type="SUPFAM" id="SSF63418">
    <property type="entry name" value="MurE/MurF N-terminal domain"/>
    <property type="match status" value="1"/>
</dbReference>
<dbReference type="NCBIfam" id="TIGR01085">
    <property type="entry name" value="murE"/>
    <property type="match status" value="1"/>
</dbReference>
<name>A0A840RGN3_9NEIS</name>
<keyword evidence="2 7" id="KW-0132">Cell division</keyword>
<comment type="subcellular location">
    <subcellularLocation>
        <location evidence="7 8">Cytoplasm</location>
    </subcellularLocation>
</comment>
<feature type="short sequence motif" description="Meso-diaminopimelate recognition motif" evidence="7">
    <location>
        <begin position="406"/>
        <end position="409"/>
    </location>
</feature>
<sequence length="493" mass="52843">MKPQTWKLPELDLAAIDAIAAGRAVRADSRLVGPGDVFLAFQGEYADGRTYIDKAIAAGAGAVLWEAEGFTWQPDWTIPNLAIPQLRAQAGIVASHLMGDPSQALLVVGVTGTNGKTSIAHWLGQAFSLLGNKTGVLGTMGNGLWGDLESSTHTTLDPVAVQQWMTRFRDQGASHVAMEVSSHGLAQARVHGVAFDTVVFTNLTRDHLDYHGSMDAYGAEKARLFAWEGLKNAVINVDDEFGRKLAEETTAQNVFTYGIDQGDIRAIAVHTSLAGLALEIDTPQGRCSVVSELIGRFNVYNLLATLGVLLSAGVSLTDAARVLGEIKPAGGRMQRLGGGKLPLVVVDYAHTPDALEKALSTLRDAMPEGKRLYCVFGCGGDRDPGKRSIMGKIACDLADNVIITSDNPRSESPQKIIEDIVKGVEGVYGLGDHNYAISVDRRHAIEDTIDLAGPDDVVLIAGKGHETYQEINGVRQHFDDVEEARAALERKSQ</sequence>
<dbReference type="NCBIfam" id="NF001126">
    <property type="entry name" value="PRK00139.1-4"/>
    <property type="match status" value="1"/>
</dbReference>
<dbReference type="UniPathway" id="UPA00219"/>
<dbReference type="Gene3D" id="3.40.1390.10">
    <property type="entry name" value="MurE/MurF, N-terminal domain"/>
    <property type="match status" value="1"/>
</dbReference>
<proteinExistence type="inferred from homology"/>
<keyword evidence="3 7" id="KW-0133">Cell shape</keyword>
<feature type="binding site" evidence="7">
    <location>
        <begin position="154"/>
        <end position="155"/>
    </location>
    <ligand>
        <name>UDP-N-acetyl-alpha-D-muramoyl-L-alanyl-D-glutamate</name>
        <dbReference type="ChEBI" id="CHEBI:83900"/>
    </ligand>
</feature>
<dbReference type="GO" id="GO:0051301">
    <property type="term" value="P:cell division"/>
    <property type="evidence" value="ECO:0007669"/>
    <property type="project" value="UniProtKB-KW"/>
</dbReference>
<feature type="binding site" evidence="7">
    <location>
        <position position="466"/>
    </location>
    <ligand>
        <name>meso-2,6-diaminopimelate</name>
        <dbReference type="ChEBI" id="CHEBI:57791"/>
    </ligand>
</feature>
<keyword evidence="13" id="KW-1185">Reference proteome</keyword>
<dbReference type="Pfam" id="PF02875">
    <property type="entry name" value="Mur_ligase_C"/>
    <property type="match status" value="1"/>
</dbReference>
<evidence type="ECO:0000256" key="5">
    <source>
        <dbReference type="ARBA" id="ARBA00023306"/>
    </source>
</evidence>
<dbReference type="GO" id="GO:0071555">
    <property type="term" value="P:cell wall organization"/>
    <property type="evidence" value="ECO:0007669"/>
    <property type="project" value="UniProtKB-KW"/>
</dbReference>
<comment type="pathway">
    <text evidence="7 8">Cell wall biogenesis; peptidoglycan biosynthesis.</text>
</comment>
<dbReference type="PANTHER" id="PTHR23135:SF4">
    <property type="entry name" value="UDP-N-ACETYLMURAMOYL-L-ALANYL-D-GLUTAMATE--2,6-DIAMINOPIMELATE LIGASE MURE HOMOLOG, CHLOROPLASTIC"/>
    <property type="match status" value="1"/>
</dbReference>
<evidence type="ECO:0000256" key="1">
    <source>
        <dbReference type="ARBA" id="ARBA00005898"/>
    </source>
</evidence>
<feature type="binding site" evidence="7">
    <location>
        <position position="462"/>
    </location>
    <ligand>
        <name>meso-2,6-diaminopimelate</name>
        <dbReference type="ChEBI" id="CHEBI:57791"/>
    </ligand>
</feature>
<comment type="similarity">
    <text evidence="1 7">Belongs to the MurCDEF family. MurE subfamily.</text>
</comment>
<dbReference type="Pfam" id="PF08245">
    <property type="entry name" value="Mur_ligase_M"/>
    <property type="match status" value="1"/>
</dbReference>
<accession>A0A840RGN3</accession>
<dbReference type="Gene3D" id="3.90.190.20">
    <property type="entry name" value="Mur ligase, C-terminal domain"/>
    <property type="match status" value="1"/>
</dbReference>
<dbReference type="SUPFAM" id="SSF53623">
    <property type="entry name" value="MurD-like peptide ligases, catalytic domain"/>
    <property type="match status" value="1"/>
</dbReference>
<keyword evidence="5 7" id="KW-0131">Cell cycle</keyword>
<keyword evidence="7" id="KW-0460">Magnesium</keyword>
<dbReference type="AlphaFoldDB" id="A0A840RGN3"/>
<feature type="binding site" evidence="7">
    <location>
        <position position="29"/>
    </location>
    <ligand>
        <name>UDP-N-acetyl-alpha-D-muramoyl-L-alanyl-D-glutamate</name>
        <dbReference type="ChEBI" id="CHEBI:83900"/>
    </ligand>
</feature>
<feature type="domain" description="Mur ligase central" evidence="11">
    <location>
        <begin position="110"/>
        <end position="308"/>
    </location>
</feature>
<feature type="domain" description="Mur ligase N-terminal catalytic" evidence="9">
    <location>
        <begin position="25"/>
        <end position="69"/>
    </location>
</feature>
<comment type="catalytic activity">
    <reaction evidence="7">
        <text>UDP-N-acetyl-alpha-D-muramoyl-L-alanyl-D-glutamate + meso-2,6-diaminopimelate + ATP = UDP-N-acetyl-alpha-D-muramoyl-L-alanyl-gamma-D-glutamyl-meso-2,6-diaminopimelate + ADP + phosphate + H(+)</text>
        <dbReference type="Rhea" id="RHEA:23676"/>
        <dbReference type="ChEBI" id="CHEBI:15378"/>
        <dbReference type="ChEBI" id="CHEBI:30616"/>
        <dbReference type="ChEBI" id="CHEBI:43474"/>
        <dbReference type="ChEBI" id="CHEBI:57791"/>
        <dbReference type="ChEBI" id="CHEBI:83900"/>
        <dbReference type="ChEBI" id="CHEBI:83905"/>
        <dbReference type="ChEBI" id="CHEBI:456216"/>
        <dbReference type="EC" id="6.3.2.13"/>
    </reaction>
</comment>
<dbReference type="InterPro" id="IPR004101">
    <property type="entry name" value="Mur_ligase_C"/>
</dbReference>
<evidence type="ECO:0000256" key="3">
    <source>
        <dbReference type="ARBA" id="ARBA00022960"/>
    </source>
</evidence>
<evidence type="ECO:0000256" key="6">
    <source>
        <dbReference type="ARBA" id="ARBA00023316"/>
    </source>
</evidence>
<feature type="modified residue" description="N6-carboxylysine" evidence="7">
    <location>
        <position position="221"/>
    </location>
</feature>
<feature type="binding site" evidence="7">
    <location>
        <begin position="112"/>
        <end position="118"/>
    </location>
    <ligand>
        <name>ATP</name>
        <dbReference type="ChEBI" id="CHEBI:30616"/>
    </ligand>
</feature>
<dbReference type="InterPro" id="IPR000713">
    <property type="entry name" value="Mur_ligase_N"/>
</dbReference>
<dbReference type="Pfam" id="PF01225">
    <property type="entry name" value="Mur_ligase"/>
    <property type="match status" value="1"/>
</dbReference>
<dbReference type="Proteomes" id="UP000543030">
    <property type="component" value="Unassembled WGS sequence"/>
</dbReference>
<dbReference type="InterPro" id="IPR005761">
    <property type="entry name" value="UDP-N-AcMur-Glu-dNH2Pim_ligase"/>
</dbReference>